<evidence type="ECO:0000313" key="1">
    <source>
        <dbReference type="EMBL" id="KAI3819047.1"/>
    </source>
</evidence>
<proteinExistence type="predicted"/>
<dbReference type="Proteomes" id="UP001056120">
    <property type="component" value="Linkage Group LG04"/>
</dbReference>
<comment type="caution">
    <text evidence="1">The sequence shown here is derived from an EMBL/GenBank/DDBJ whole genome shotgun (WGS) entry which is preliminary data.</text>
</comment>
<evidence type="ECO:0000313" key="2">
    <source>
        <dbReference type="Proteomes" id="UP001056120"/>
    </source>
</evidence>
<reference evidence="2" key="1">
    <citation type="journal article" date="2022" name="Mol. Ecol. Resour.">
        <title>The genomes of chicory, endive, great burdock and yacon provide insights into Asteraceae palaeo-polyploidization history and plant inulin production.</title>
        <authorList>
            <person name="Fan W."/>
            <person name="Wang S."/>
            <person name="Wang H."/>
            <person name="Wang A."/>
            <person name="Jiang F."/>
            <person name="Liu H."/>
            <person name="Zhao H."/>
            <person name="Xu D."/>
            <person name="Zhang Y."/>
        </authorList>
    </citation>
    <scope>NUCLEOTIDE SEQUENCE [LARGE SCALE GENOMIC DNA]</scope>
    <source>
        <strain evidence="2">cv. Yunnan</strain>
    </source>
</reference>
<protein>
    <submittedName>
        <fullName evidence="1">Uncharacterized protein</fullName>
    </submittedName>
</protein>
<dbReference type="EMBL" id="CM042021">
    <property type="protein sequence ID" value="KAI3819047.1"/>
    <property type="molecule type" value="Genomic_DNA"/>
</dbReference>
<keyword evidence="2" id="KW-1185">Reference proteome</keyword>
<accession>A0ACB9JFX9</accession>
<sequence>MVKNKGFLPSEPSEIQIQRSQIKDIVFSLLPACIDHDPDSHVPFNVDAIIANPPAYGHTHVAEALKVPLHIFFTMPWTYVSSIAPFCSLTKKNLDSTDQSPLDIRHRIKSAKCSSHRAFSQICLSLGELGMPTSEFPHPLSRVRQPVANRVHHGGAGTTAAGLKAACPTTVVPFFGDQPFWGRQVHARGVGPPPIPVEEFSLKKLVSAIHFMLKPAVKISATELAKAMADEDGVKGTVDALHKHFGRRKANPEPAKLARPPANFSMRWCLGCT</sequence>
<organism evidence="1 2">
    <name type="scientific">Smallanthus sonchifolius</name>
    <dbReference type="NCBI Taxonomy" id="185202"/>
    <lineage>
        <taxon>Eukaryota</taxon>
        <taxon>Viridiplantae</taxon>
        <taxon>Streptophyta</taxon>
        <taxon>Embryophyta</taxon>
        <taxon>Tracheophyta</taxon>
        <taxon>Spermatophyta</taxon>
        <taxon>Magnoliopsida</taxon>
        <taxon>eudicotyledons</taxon>
        <taxon>Gunneridae</taxon>
        <taxon>Pentapetalae</taxon>
        <taxon>asterids</taxon>
        <taxon>campanulids</taxon>
        <taxon>Asterales</taxon>
        <taxon>Asteraceae</taxon>
        <taxon>Asteroideae</taxon>
        <taxon>Heliantheae alliance</taxon>
        <taxon>Millerieae</taxon>
        <taxon>Smallanthus</taxon>
    </lineage>
</organism>
<name>A0ACB9JFX9_9ASTR</name>
<reference evidence="1 2" key="2">
    <citation type="journal article" date="2022" name="Mol. Ecol. Resour.">
        <title>The genomes of chicory, endive, great burdock and yacon provide insights into Asteraceae paleo-polyploidization history and plant inulin production.</title>
        <authorList>
            <person name="Fan W."/>
            <person name="Wang S."/>
            <person name="Wang H."/>
            <person name="Wang A."/>
            <person name="Jiang F."/>
            <person name="Liu H."/>
            <person name="Zhao H."/>
            <person name="Xu D."/>
            <person name="Zhang Y."/>
        </authorList>
    </citation>
    <scope>NUCLEOTIDE SEQUENCE [LARGE SCALE GENOMIC DNA]</scope>
    <source>
        <strain evidence="2">cv. Yunnan</strain>
        <tissue evidence="1">Leaves</tissue>
    </source>
</reference>
<gene>
    <name evidence="1" type="ORF">L1987_12869</name>
</gene>